<feature type="repeat" description="Pumilio" evidence="6">
    <location>
        <begin position="381"/>
        <end position="421"/>
    </location>
</feature>
<keyword evidence="3" id="KW-0677">Repeat</keyword>
<dbReference type="GO" id="GO:0003729">
    <property type="term" value="F:mRNA binding"/>
    <property type="evidence" value="ECO:0007669"/>
    <property type="project" value="TreeGrafter"/>
</dbReference>
<dbReference type="InterPro" id="IPR001313">
    <property type="entry name" value="Pumilio_RNA-bd_rpt"/>
</dbReference>
<feature type="domain" description="PUM-HD" evidence="7">
    <location>
        <begin position="103"/>
        <end position="448"/>
    </location>
</feature>
<dbReference type="GO" id="GO:0006417">
    <property type="term" value="P:regulation of translation"/>
    <property type="evidence" value="ECO:0007669"/>
    <property type="project" value="UniProtKB-KW"/>
</dbReference>
<dbReference type="SUPFAM" id="SSF48371">
    <property type="entry name" value="ARM repeat"/>
    <property type="match status" value="1"/>
</dbReference>
<dbReference type="EMBL" id="AWUE01021796">
    <property type="protein sequence ID" value="OMO60978.1"/>
    <property type="molecule type" value="Genomic_DNA"/>
</dbReference>
<dbReference type="Pfam" id="PF00806">
    <property type="entry name" value="PUF"/>
    <property type="match status" value="5"/>
</dbReference>
<gene>
    <name evidence="8" type="ORF">COLO4_33640</name>
</gene>
<dbReference type="AlphaFoldDB" id="A0A1R3GS78"/>
<dbReference type="GO" id="GO:0005737">
    <property type="term" value="C:cytoplasm"/>
    <property type="evidence" value="ECO:0007669"/>
    <property type="project" value="UniProtKB-SubCell"/>
</dbReference>
<keyword evidence="2" id="KW-0963">Cytoplasm</keyword>
<organism evidence="8 9">
    <name type="scientific">Corchorus olitorius</name>
    <dbReference type="NCBI Taxonomy" id="93759"/>
    <lineage>
        <taxon>Eukaryota</taxon>
        <taxon>Viridiplantae</taxon>
        <taxon>Streptophyta</taxon>
        <taxon>Embryophyta</taxon>
        <taxon>Tracheophyta</taxon>
        <taxon>Spermatophyta</taxon>
        <taxon>Magnoliopsida</taxon>
        <taxon>eudicotyledons</taxon>
        <taxon>Gunneridae</taxon>
        <taxon>Pentapetalae</taxon>
        <taxon>rosids</taxon>
        <taxon>malvids</taxon>
        <taxon>Malvales</taxon>
        <taxon>Malvaceae</taxon>
        <taxon>Grewioideae</taxon>
        <taxon>Apeibeae</taxon>
        <taxon>Corchorus</taxon>
    </lineage>
</organism>
<evidence type="ECO:0000256" key="4">
    <source>
        <dbReference type="ARBA" id="ARBA00022845"/>
    </source>
</evidence>
<dbReference type="InterPro" id="IPR011989">
    <property type="entry name" value="ARM-like"/>
</dbReference>
<dbReference type="SMART" id="SM00025">
    <property type="entry name" value="Pumilio"/>
    <property type="match status" value="6"/>
</dbReference>
<dbReference type="PANTHER" id="PTHR12537">
    <property type="entry name" value="RNA BINDING PROTEIN PUMILIO-RELATED"/>
    <property type="match status" value="1"/>
</dbReference>
<accession>A0A1R3GS78</accession>
<dbReference type="PROSITE" id="PS50302">
    <property type="entry name" value="PUM"/>
    <property type="match status" value="2"/>
</dbReference>
<dbReference type="Gene3D" id="1.25.10.10">
    <property type="entry name" value="Leucine-rich Repeat Variant"/>
    <property type="match status" value="1"/>
</dbReference>
<evidence type="ECO:0000256" key="6">
    <source>
        <dbReference type="PROSITE-ProRule" id="PRU00317"/>
    </source>
</evidence>
<dbReference type="PROSITE" id="PS50303">
    <property type="entry name" value="PUM_HD"/>
    <property type="match status" value="1"/>
</dbReference>
<dbReference type="PANTHER" id="PTHR12537:SF137">
    <property type="entry name" value="PUMILIO HOMOLOG 16-RELATED"/>
    <property type="match status" value="1"/>
</dbReference>
<comment type="caution">
    <text evidence="8">The sequence shown here is derived from an EMBL/GenBank/DDBJ whole genome shotgun (WGS) entry which is preliminary data.</text>
</comment>
<evidence type="ECO:0000256" key="1">
    <source>
        <dbReference type="ARBA" id="ARBA00004496"/>
    </source>
</evidence>
<evidence type="ECO:0000256" key="5">
    <source>
        <dbReference type="ARBA" id="ARBA00022884"/>
    </source>
</evidence>
<evidence type="ECO:0000313" key="8">
    <source>
        <dbReference type="EMBL" id="OMO60978.1"/>
    </source>
</evidence>
<dbReference type="InterPro" id="IPR033133">
    <property type="entry name" value="PUM-HD"/>
</dbReference>
<comment type="subcellular location">
    <subcellularLocation>
        <location evidence="1">Cytoplasm</location>
    </subcellularLocation>
</comment>
<keyword evidence="5" id="KW-0694">RNA-binding</keyword>
<reference evidence="9" key="1">
    <citation type="submission" date="2013-09" db="EMBL/GenBank/DDBJ databases">
        <title>Corchorus olitorius genome sequencing.</title>
        <authorList>
            <person name="Alam M."/>
            <person name="Haque M.S."/>
            <person name="Islam M.S."/>
            <person name="Emdad E.M."/>
            <person name="Islam M.M."/>
            <person name="Ahmed B."/>
            <person name="Halim A."/>
            <person name="Hossen Q.M.M."/>
            <person name="Hossain M.Z."/>
            <person name="Ahmed R."/>
            <person name="Khan M.M."/>
            <person name="Islam R."/>
            <person name="Rashid M.M."/>
            <person name="Khan S.A."/>
            <person name="Rahman M.S."/>
            <person name="Alam M."/>
            <person name="Yahiya A.S."/>
            <person name="Khan M.S."/>
            <person name="Azam M.S."/>
            <person name="Haque T."/>
            <person name="Lashkar M.Z.H."/>
            <person name="Akhand A.I."/>
            <person name="Morshed G."/>
            <person name="Roy S."/>
            <person name="Uddin K.S."/>
            <person name="Rabeya T."/>
            <person name="Hossain A.S."/>
            <person name="Chowdhury A."/>
            <person name="Snigdha A.R."/>
            <person name="Mortoza M.S."/>
            <person name="Matin S.A."/>
            <person name="Hoque S.M.E."/>
            <person name="Islam M.K."/>
            <person name="Roy D.K."/>
            <person name="Haider R."/>
            <person name="Moosa M.M."/>
            <person name="Elias S.M."/>
            <person name="Hasan A.M."/>
            <person name="Jahan S."/>
            <person name="Shafiuddin M."/>
            <person name="Mahmood N."/>
            <person name="Shommy N.S."/>
        </authorList>
    </citation>
    <scope>NUCLEOTIDE SEQUENCE [LARGE SCALE GENOMIC DNA]</scope>
    <source>
        <strain evidence="9">cv. O-4</strain>
    </source>
</reference>
<evidence type="ECO:0000313" key="9">
    <source>
        <dbReference type="Proteomes" id="UP000187203"/>
    </source>
</evidence>
<dbReference type="OrthoDB" id="668540at2759"/>
<proteinExistence type="predicted"/>
<dbReference type="Proteomes" id="UP000187203">
    <property type="component" value="Unassembled WGS sequence"/>
</dbReference>
<feature type="repeat" description="Pumilio" evidence="6">
    <location>
        <begin position="163"/>
        <end position="198"/>
    </location>
</feature>
<dbReference type="InterPro" id="IPR016024">
    <property type="entry name" value="ARM-type_fold"/>
</dbReference>
<name>A0A1R3GS78_9ROSI</name>
<evidence type="ECO:0000256" key="2">
    <source>
        <dbReference type="ARBA" id="ARBA00022490"/>
    </source>
</evidence>
<protein>
    <recommendedName>
        <fullName evidence="7">PUM-HD domain-containing protein</fullName>
    </recommendedName>
</protein>
<evidence type="ECO:0000256" key="3">
    <source>
        <dbReference type="ARBA" id="ARBA00022737"/>
    </source>
</evidence>
<sequence>MDSASLETLQNSFGNLSVNNVNMPSSSSSLTLSGSLTGVLPSLESSDRVSTLPCFNFTEILRGGYGFEEPNPYFLAPTPPTWKDPLQNHVSFFSENPFLLHPYPDQAIAADENLLRNDESLVGFLQNNRDKIITLAMLEDCSKHLQALILMKDPRITKLIFEGVIDNIFQLMTSQYGRYLFQKLVELKDKDMLQRIMDKLTLSDRNIIYHASIDRYGSYSVKKLIKVLQKSPLVSEVVKALANSFWDLMINQTGQYVILECLDILDSQRNDLLYIEAIDKNLKLATDERGFGALNSLIVQIKGPQRDQLLEEICKQVVFLSQHPAGNFVVQCVLGLQNPAIIHKICYQLRGYYVKLSMQKGGSHLVEKCLKSSGLVHVVQEFLQSNQLVQLAKDRYGNYVLQTALKEVKKASNSLHESLVMKLRSCHNLRDLNHGYGRNILSLMAAPIVPLNRA</sequence>
<keyword evidence="9" id="KW-1185">Reference proteome</keyword>
<evidence type="ECO:0000259" key="7">
    <source>
        <dbReference type="PROSITE" id="PS50303"/>
    </source>
</evidence>
<keyword evidence="4" id="KW-0810">Translation regulation</keyword>